<gene>
    <name evidence="2" type="ordered locus">Tery_1713</name>
</gene>
<dbReference type="KEGG" id="ter:Tery_1713"/>
<dbReference type="eggNOG" id="ENOG5030JYS">
    <property type="taxonomic scope" value="Bacteria"/>
</dbReference>
<organism evidence="2">
    <name type="scientific">Trichodesmium erythraeum (strain IMS101)</name>
    <dbReference type="NCBI Taxonomy" id="203124"/>
    <lineage>
        <taxon>Bacteria</taxon>
        <taxon>Bacillati</taxon>
        <taxon>Cyanobacteriota</taxon>
        <taxon>Cyanophyceae</taxon>
        <taxon>Oscillatoriophycideae</taxon>
        <taxon>Oscillatoriales</taxon>
        <taxon>Microcoleaceae</taxon>
        <taxon>Trichodesmium</taxon>
    </lineage>
</organism>
<dbReference type="Gene3D" id="1.20.1270.60">
    <property type="entry name" value="Arfaptin homology (AH) domain/BAR domain"/>
    <property type="match status" value="1"/>
</dbReference>
<feature type="coiled-coil region" evidence="1">
    <location>
        <begin position="5"/>
        <end position="39"/>
    </location>
</feature>
<evidence type="ECO:0000313" key="2">
    <source>
        <dbReference type="EMBL" id="ABG50977.1"/>
    </source>
</evidence>
<evidence type="ECO:0000256" key="1">
    <source>
        <dbReference type="SAM" id="Coils"/>
    </source>
</evidence>
<dbReference type="AlphaFoldDB" id="Q114U7"/>
<dbReference type="HOGENOM" id="CLU_127649_0_0_3"/>
<dbReference type="STRING" id="203124.Tery_1713"/>
<name>Q114U7_TRIEI</name>
<dbReference type="InterPro" id="IPR027267">
    <property type="entry name" value="AH/BAR_dom_sf"/>
</dbReference>
<accession>Q114U7</accession>
<reference evidence="2" key="1">
    <citation type="submission" date="2006-06" db="EMBL/GenBank/DDBJ databases">
        <title>Complete sequence of Trichodesmium erythraeum IMS101.</title>
        <authorList>
            <consortium name="US DOE Joint Genome Institute"/>
            <person name="Copeland A."/>
            <person name="Lucas S."/>
            <person name="Lapidus A."/>
            <person name="Barry K."/>
            <person name="Detter J.C."/>
            <person name="Glavina del Rio T."/>
            <person name="Hammon N."/>
            <person name="Israni S."/>
            <person name="Dalin E."/>
            <person name="Tice H."/>
            <person name="Pitluck S."/>
            <person name="Kiss H."/>
            <person name="Munk A.C."/>
            <person name="Brettin T."/>
            <person name="Bruce D."/>
            <person name="Han C."/>
            <person name="Tapia R."/>
            <person name="Gilna P."/>
            <person name="Schmutz J."/>
            <person name="Larimer F."/>
            <person name="Land M."/>
            <person name="Hauser L."/>
            <person name="Kyrpides N."/>
            <person name="Kim E."/>
            <person name="Richardson P."/>
        </authorList>
    </citation>
    <scope>NUCLEOTIDE SEQUENCE [LARGE SCALE GENOMIC DNA]</scope>
    <source>
        <strain evidence="2">IMS101</strain>
    </source>
</reference>
<keyword evidence="1" id="KW-0175">Coiled coil</keyword>
<dbReference type="OrthoDB" id="466024at2"/>
<protein>
    <submittedName>
        <fullName evidence="2">Uncharacterized protein</fullName>
    </submittedName>
</protein>
<dbReference type="RefSeq" id="WP_011611352.1">
    <property type="nucleotide sequence ID" value="NC_008312.1"/>
</dbReference>
<dbReference type="EMBL" id="CP000393">
    <property type="protein sequence ID" value="ABG50977.1"/>
    <property type="molecule type" value="Genomic_DNA"/>
</dbReference>
<proteinExistence type="predicted"/>
<feature type="coiled-coil region" evidence="1">
    <location>
        <begin position="110"/>
        <end position="137"/>
    </location>
</feature>
<sequence>MKENVDELKLEIDTLHREIDSLQSQIETLSQKRSSFQINISFPKDNTPEVLAEFRQKNIEEAAKWQGEIQKINQALKVLKPQLNQKKITLQEKKYRLQYLELQQQVYEGAKNLQEQVQKVNEKANQLEVEIQNLKQICQQLNPLYHQWVKNPANIMDFNATTIPYVYIQDNSFELGNKNIK</sequence>